<proteinExistence type="predicted"/>
<dbReference type="AlphaFoldDB" id="A0A0Q3IC45"/>
<dbReference type="OrthoDB" id="9150143at2"/>
<organism evidence="1 3">
    <name type="scientific">Bosea thiooxidans</name>
    <dbReference type="NCBI Taxonomy" id="53254"/>
    <lineage>
        <taxon>Bacteria</taxon>
        <taxon>Pseudomonadati</taxon>
        <taxon>Pseudomonadota</taxon>
        <taxon>Alphaproteobacteria</taxon>
        <taxon>Hyphomicrobiales</taxon>
        <taxon>Boseaceae</taxon>
        <taxon>Bosea</taxon>
    </lineage>
</organism>
<protein>
    <submittedName>
        <fullName evidence="1">Uncharacterized protein</fullName>
    </submittedName>
</protein>
<dbReference type="Proteomes" id="UP000051562">
    <property type="component" value="Unassembled WGS sequence"/>
</dbReference>
<dbReference type="RefSeq" id="WP_055726424.1">
    <property type="nucleotide sequence ID" value="NZ_FUYX01000009.1"/>
</dbReference>
<evidence type="ECO:0000313" key="1">
    <source>
        <dbReference type="EMBL" id="KQK32479.1"/>
    </source>
</evidence>
<dbReference type="EMBL" id="FUYX01000009">
    <property type="protein sequence ID" value="SKB96473.1"/>
    <property type="molecule type" value="Genomic_DNA"/>
</dbReference>
<dbReference type="Proteomes" id="UP000190130">
    <property type="component" value="Unassembled WGS sequence"/>
</dbReference>
<evidence type="ECO:0000313" key="2">
    <source>
        <dbReference type="EMBL" id="SKB96473.1"/>
    </source>
</evidence>
<name>A0A0Q3IC45_9HYPH</name>
<gene>
    <name evidence="1" type="ORF">ARD30_01485</name>
    <name evidence="2" type="ORF">SAMN05660750_03278</name>
</gene>
<sequence>MRRAVAFVGLLGIAAAGISLSIMPTSRSAAAASEARTFLIPASDGYGVADCISSRAECGQIVANAWCESQGFGKAVAFGVANREDFTGTVARPTPAQLAEQPLSITCGE</sequence>
<accession>A0A0Q3IC45</accession>
<evidence type="ECO:0000313" key="3">
    <source>
        <dbReference type="Proteomes" id="UP000051562"/>
    </source>
</evidence>
<keyword evidence="3" id="KW-1185">Reference proteome</keyword>
<reference evidence="2 4" key="2">
    <citation type="submission" date="2017-02" db="EMBL/GenBank/DDBJ databases">
        <authorList>
            <person name="Peterson S.W."/>
        </authorList>
    </citation>
    <scope>NUCLEOTIDE SEQUENCE [LARGE SCALE GENOMIC DNA]</scope>
    <source>
        <strain evidence="2 4">DSM 9653</strain>
    </source>
</reference>
<evidence type="ECO:0000313" key="4">
    <source>
        <dbReference type="Proteomes" id="UP000190130"/>
    </source>
</evidence>
<reference evidence="1 3" key="1">
    <citation type="submission" date="2015-10" db="EMBL/GenBank/DDBJ databases">
        <title>Draft genome of Bosea thiooxidans.</title>
        <authorList>
            <person name="Wang X."/>
        </authorList>
    </citation>
    <scope>NUCLEOTIDE SEQUENCE [LARGE SCALE GENOMIC DNA]</scope>
    <source>
        <strain evidence="1 3">CGMCC 9174</strain>
    </source>
</reference>
<dbReference type="EMBL" id="LMAR01000001">
    <property type="protein sequence ID" value="KQK32479.1"/>
    <property type="molecule type" value="Genomic_DNA"/>
</dbReference>